<evidence type="ECO:0000313" key="1">
    <source>
        <dbReference type="Ensembl" id="ENSSPUP00000012738.1"/>
    </source>
</evidence>
<dbReference type="Proteomes" id="UP000694392">
    <property type="component" value="Unplaced"/>
</dbReference>
<dbReference type="GO" id="GO:0005737">
    <property type="term" value="C:cytoplasm"/>
    <property type="evidence" value="ECO:0007669"/>
    <property type="project" value="TreeGrafter"/>
</dbReference>
<dbReference type="OMA" id="EECETRW"/>
<dbReference type="PANTHER" id="PTHR46540:SF1">
    <property type="entry name" value="TETRATRICOPEPTIDE REPEAT PROTEIN 12"/>
    <property type="match status" value="1"/>
</dbReference>
<dbReference type="InterPro" id="IPR011990">
    <property type="entry name" value="TPR-like_helical_dom_sf"/>
</dbReference>
<name>A0A8D0H0N4_SPHPU</name>
<organism evidence="1 2">
    <name type="scientific">Sphenodon punctatus</name>
    <name type="common">Tuatara</name>
    <name type="synonym">Hatteria punctata</name>
    <dbReference type="NCBI Taxonomy" id="8508"/>
    <lineage>
        <taxon>Eukaryota</taxon>
        <taxon>Metazoa</taxon>
        <taxon>Chordata</taxon>
        <taxon>Craniata</taxon>
        <taxon>Vertebrata</taxon>
        <taxon>Euteleostomi</taxon>
        <taxon>Lepidosauria</taxon>
        <taxon>Sphenodontia</taxon>
        <taxon>Sphenodontidae</taxon>
        <taxon>Sphenodon</taxon>
    </lineage>
</organism>
<dbReference type="InterPro" id="IPR043195">
    <property type="entry name" value="TTC12"/>
</dbReference>
<protein>
    <recommendedName>
        <fullName evidence="3">Tetratricopeptide repeat protein 12</fullName>
    </recommendedName>
</protein>
<dbReference type="SUPFAM" id="SSF48452">
    <property type="entry name" value="TPR-like"/>
    <property type="match status" value="1"/>
</dbReference>
<dbReference type="GO" id="GO:0070286">
    <property type="term" value="P:axonemal dynein complex assembly"/>
    <property type="evidence" value="ECO:0007669"/>
    <property type="project" value="TreeGrafter"/>
</dbReference>
<reference evidence="1" key="2">
    <citation type="submission" date="2025-09" db="UniProtKB">
        <authorList>
            <consortium name="Ensembl"/>
        </authorList>
    </citation>
    <scope>IDENTIFICATION</scope>
</reference>
<dbReference type="Gene3D" id="1.25.40.10">
    <property type="entry name" value="Tetratricopeptide repeat domain"/>
    <property type="match status" value="1"/>
</dbReference>
<keyword evidence="2" id="KW-1185">Reference proteome</keyword>
<dbReference type="AlphaFoldDB" id="A0A8D0H0N4"/>
<dbReference type="GeneTree" id="ENSGT00940000161758"/>
<evidence type="ECO:0008006" key="3">
    <source>
        <dbReference type="Google" id="ProtNLM"/>
    </source>
</evidence>
<evidence type="ECO:0000313" key="2">
    <source>
        <dbReference type="Proteomes" id="UP000694392"/>
    </source>
</evidence>
<sequence length="146" mass="16800">MAGEKKEERDLQKFLKDVDEITNLIQGLNSKDPAVQEKAVADTESKLHAMEVGDEERIKTRLNRTKINSRAPVRNSFLAALEKDAQERASRRKENEGLANALKERGNEAFREGDYATAIRRYTEGLEKQKDMKALYINRAQRQWHA</sequence>
<dbReference type="GO" id="GO:0005813">
    <property type="term" value="C:centrosome"/>
    <property type="evidence" value="ECO:0007669"/>
    <property type="project" value="TreeGrafter"/>
</dbReference>
<proteinExistence type="predicted"/>
<dbReference type="PANTHER" id="PTHR46540">
    <property type="entry name" value="TETRATRICOPEPTIDE REPEAT PROTEIN 12"/>
    <property type="match status" value="1"/>
</dbReference>
<dbReference type="Ensembl" id="ENSSPUT00000013581.1">
    <property type="protein sequence ID" value="ENSSPUP00000012738.1"/>
    <property type="gene ID" value="ENSSPUG00000009798.1"/>
</dbReference>
<reference evidence="1" key="1">
    <citation type="submission" date="2025-08" db="UniProtKB">
        <authorList>
            <consortium name="Ensembl"/>
        </authorList>
    </citation>
    <scope>IDENTIFICATION</scope>
</reference>
<accession>A0A8D0H0N4</accession>
<dbReference type="GO" id="GO:0007288">
    <property type="term" value="P:sperm axoneme assembly"/>
    <property type="evidence" value="ECO:0007669"/>
    <property type="project" value="TreeGrafter"/>
</dbReference>